<dbReference type="PANTHER" id="PTHR45642:SF67">
    <property type="entry name" value="GDSL-LIKE LIPASE_ACYLHYDROLASE FAMILY PROTEIN, EXPRESSED"/>
    <property type="match status" value="1"/>
</dbReference>
<reference evidence="3 5" key="2">
    <citation type="journal article" date="2014" name="BMC Genomics">
        <title>An improved genome release (version Mt4.0) for the model legume Medicago truncatula.</title>
        <authorList>
            <person name="Tang H."/>
            <person name="Krishnakumar V."/>
            <person name="Bidwell S."/>
            <person name="Rosen B."/>
            <person name="Chan A."/>
            <person name="Zhou S."/>
            <person name="Gentzbittel L."/>
            <person name="Childs K.L."/>
            <person name="Yandell M."/>
            <person name="Gundlach H."/>
            <person name="Mayer K.F."/>
            <person name="Schwartz D.C."/>
            <person name="Town C.D."/>
        </authorList>
    </citation>
    <scope>GENOME REANNOTATION</scope>
    <source>
        <strain evidence="3">A17</strain>
        <strain evidence="4 5">cv. Jemalong A17</strain>
    </source>
</reference>
<accession>A0A072UJ23</accession>
<keyword evidence="2" id="KW-0732">Signal</keyword>
<dbReference type="InterPro" id="IPR050592">
    <property type="entry name" value="GDSL_lipolytic_enzyme"/>
</dbReference>
<dbReference type="EnsemblPlants" id="KEH29406">
    <property type="protein sequence ID" value="KEH29406"/>
    <property type="gene ID" value="MTR_4g036375"/>
</dbReference>
<reference evidence="4" key="3">
    <citation type="submission" date="2015-04" db="UniProtKB">
        <authorList>
            <consortium name="EnsemblPlants"/>
        </authorList>
    </citation>
    <scope>IDENTIFICATION</scope>
    <source>
        <strain evidence="4">cv. Jemalong A17</strain>
    </source>
</reference>
<dbReference type="InterPro" id="IPR036514">
    <property type="entry name" value="SGNH_hydro_sf"/>
</dbReference>
<dbReference type="PANTHER" id="PTHR45642">
    <property type="entry name" value="GDSL ESTERASE/LIPASE EXL3"/>
    <property type="match status" value="1"/>
</dbReference>
<dbReference type="InterPro" id="IPR001087">
    <property type="entry name" value="GDSL"/>
</dbReference>
<evidence type="ECO:0000313" key="4">
    <source>
        <dbReference type="EnsemblPlants" id="KEH29406"/>
    </source>
</evidence>
<evidence type="ECO:0000313" key="3">
    <source>
        <dbReference type="EMBL" id="KEH29406.1"/>
    </source>
</evidence>
<evidence type="ECO:0000256" key="1">
    <source>
        <dbReference type="ARBA" id="ARBA00008668"/>
    </source>
</evidence>
<dbReference type="KEGG" id="mtr:25491876"/>
<dbReference type="Gene3D" id="3.40.50.1110">
    <property type="entry name" value="SGNH hydrolase"/>
    <property type="match status" value="1"/>
</dbReference>
<sequence>MGYLSSLLTFIFIFADVVFYMTKDEPLVPALFIFGDSIVDVGNNNYIYASVKANFFPYGRDFVTRTPTGRMSNGKLSVDYASEYAGFSSYQPAYLSLNTKGDNLLNGANFASSASGYHFSIAALYHAVPLMQQLELYKDCQKELVKIAGKTNATSIISGAAYILVAGAGDFAENYYIYHSGMASRPCHFNLENL</sequence>
<protein>
    <submittedName>
        <fullName evidence="3">GDSL-like lipase/acylhydrolase</fullName>
    </submittedName>
</protein>
<name>A0A072UJ23_MEDTR</name>
<gene>
    <name evidence="4" type="primary">25491876</name>
    <name evidence="3" type="ordered locus">MTR_4g036375</name>
</gene>
<dbReference type="STRING" id="3880.A0A072UJ23"/>
<feature type="signal peptide" evidence="2">
    <location>
        <begin position="1"/>
        <end position="15"/>
    </location>
</feature>
<dbReference type="Proteomes" id="UP000002051">
    <property type="component" value="Chromosome 4"/>
</dbReference>
<reference evidence="3 5" key="1">
    <citation type="journal article" date="2011" name="Nature">
        <title>The Medicago genome provides insight into the evolution of rhizobial symbioses.</title>
        <authorList>
            <person name="Young N.D."/>
            <person name="Debelle F."/>
            <person name="Oldroyd G.E."/>
            <person name="Geurts R."/>
            <person name="Cannon S.B."/>
            <person name="Udvardi M.K."/>
            <person name="Benedito V.A."/>
            <person name="Mayer K.F."/>
            <person name="Gouzy J."/>
            <person name="Schoof H."/>
            <person name="Van de Peer Y."/>
            <person name="Proost S."/>
            <person name="Cook D.R."/>
            <person name="Meyers B.C."/>
            <person name="Spannagl M."/>
            <person name="Cheung F."/>
            <person name="De Mita S."/>
            <person name="Krishnakumar V."/>
            <person name="Gundlach H."/>
            <person name="Zhou S."/>
            <person name="Mudge J."/>
            <person name="Bharti A.K."/>
            <person name="Murray J.D."/>
            <person name="Naoumkina M.A."/>
            <person name="Rosen B."/>
            <person name="Silverstein K.A."/>
            <person name="Tang H."/>
            <person name="Rombauts S."/>
            <person name="Zhao P.X."/>
            <person name="Zhou P."/>
            <person name="Barbe V."/>
            <person name="Bardou P."/>
            <person name="Bechner M."/>
            <person name="Bellec A."/>
            <person name="Berger A."/>
            <person name="Berges H."/>
            <person name="Bidwell S."/>
            <person name="Bisseling T."/>
            <person name="Choisne N."/>
            <person name="Couloux A."/>
            <person name="Denny R."/>
            <person name="Deshpande S."/>
            <person name="Dai X."/>
            <person name="Doyle J.J."/>
            <person name="Dudez A.M."/>
            <person name="Farmer A.D."/>
            <person name="Fouteau S."/>
            <person name="Franken C."/>
            <person name="Gibelin C."/>
            <person name="Gish J."/>
            <person name="Goldstein S."/>
            <person name="Gonzalez A.J."/>
            <person name="Green P.J."/>
            <person name="Hallab A."/>
            <person name="Hartog M."/>
            <person name="Hua A."/>
            <person name="Humphray S.J."/>
            <person name="Jeong D.H."/>
            <person name="Jing Y."/>
            <person name="Jocker A."/>
            <person name="Kenton S.M."/>
            <person name="Kim D.J."/>
            <person name="Klee K."/>
            <person name="Lai H."/>
            <person name="Lang C."/>
            <person name="Lin S."/>
            <person name="Macmil S.L."/>
            <person name="Magdelenat G."/>
            <person name="Matthews L."/>
            <person name="McCorrison J."/>
            <person name="Monaghan E.L."/>
            <person name="Mun J.H."/>
            <person name="Najar F.Z."/>
            <person name="Nicholson C."/>
            <person name="Noirot C."/>
            <person name="O'Bleness M."/>
            <person name="Paule C.R."/>
            <person name="Poulain J."/>
            <person name="Prion F."/>
            <person name="Qin B."/>
            <person name="Qu C."/>
            <person name="Retzel E.F."/>
            <person name="Riddle C."/>
            <person name="Sallet E."/>
            <person name="Samain S."/>
            <person name="Samson N."/>
            <person name="Sanders I."/>
            <person name="Saurat O."/>
            <person name="Scarpelli C."/>
            <person name="Schiex T."/>
            <person name="Segurens B."/>
            <person name="Severin A.J."/>
            <person name="Sherrier D.J."/>
            <person name="Shi R."/>
            <person name="Sims S."/>
            <person name="Singer S.R."/>
            <person name="Sinharoy S."/>
            <person name="Sterck L."/>
            <person name="Viollet A."/>
            <person name="Wang B.B."/>
            <person name="Wang K."/>
            <person name="Wang M."/>
            <person name="Wang X."/>
            <person name="Warfsmann J."/>
            <person name="Weissenbach J."/>
            <person name="White D.D."/>
            <person name="White J.D."/>
            <person name="Wiley G.B."/>
            <person name="Wincker P."/>
            <person name="Xing Y."/>
            <person name="Yang L."/>
            <person name="Yao Z."/>
            <person name="Ying F."/>
            <person name="Zhai J."/>
            <person name="Zhou L."/>
            <person name="Zuber A."/>
            <person name="Denarie J."/>
            <person name="Dixon R.A."/>
            <person name="May G.D."/>
            <person name="Schwartz D.C."/>
            <person name="Rogers J."/>
            <person name="Quetier F."/>
            <person name="Town C.D."/>
            <person name="Roe B.A."/>
        </authorList>
    </citation>
    <scope>NUCLEOTIDE SEQUENCE [LARGE SCALE GENOMIC DNA]</scope>
    <source>
        <strain evidence="3">A17</strain>
        <strain evidence="4 5">cv. Jemalong A17</strain>
    </source>
</reference>
<evidence type="ECO:0000313" key="5">
    <source>
        <dbReference type="Proteomes" id="UP000002051"/>
    </source>
</evidence>
<dbReference type="Pfam" id="PF00657">
    <property type="entry name" value="Lipase_GDSL"/>
    <property type="match status" value="1"/>
</dbReference>
<comment type="similarity">
    <text evidence="1">Belongs to the 'GDSL' lipolytic enzyme family.</text>
</comment>
<dbReference type="OrthoDB" id="1419202at2759"/>
<organism evidence="3 5">
    <name type="scientific">Medicago truncatula</name>
    <name type="common">Barrel medic</name>
    <name type="synonym">Medicago tribuloides</name>
    <dbReference type="NCBI Taxonomy" id="3880"/>
    <lineage>
        <taxon>Eukaryota</taxon>
        <taxon>Viridiplantae</taxon>
        <taxon>Streptophyta</taxon>
        <taxon>Embryophyta</taxon>
        <taxon>Tracheophyta</taxon>
        <taxon>Spermatophyta</taxon>
        <taxon>Magnoliopsida</taxon>
        <taxon>eudicotyledons</taxon>
        <taxon>Gunneridae</taxon>
        <taxon>Pentapetalae</taxon>
        <taxon>rosids</taxon>
        <taxon>fabids</taxon>
        <taxon>Fabales</taxon>
        <taxon>Fabaceae</taxon>
        <taxon>Papilionoideae</taxon>
        <taxon>50 kb inversion clade</taxon>
        <taxon>NPAAA clade</taxon>
        <taxon>Hologalegina</taxon>
        <taxon>IRL clade</taxon>
        <taxon>Trifolieae</taxon>
        <taxon>Medicago</taxon>
    </lineage>
</organism>
<dbReference type="EMBL" id="CM001220">
    <property type="protein sequence ID" value="KEH29406.1"/>
    <property type="molecule type" value="Genomic_DNA"/>
</dbReference>
<feature type="chain" id="PRO_5014499686" evidence="2">
    <location>
        <begin position="16"/>
        <end position="194"/>
    </location>
</feature>
<dbReference type="GO" id="GO:0016788">
    <property type="term" value="F:hydrolase activity, acting on ester bonds"/>
    <property type="evidence" value="ECO:0007669"/>
    <property type="project" value="InterPro"/>
</dbReference>
<evidence type="ECO:0000256" key="2">
    <source>
        <dbReference type="SAM" id="SignalP"/>
    </source>
</evidence>
<dbReference type="AlphaFoldDB" id="A0A072UJ23"/>
<keyword evidence="5" id="KW-1185">Reference proteome</keyword>
<dbReference type="HOGENOM" id="CLU_015101_8_1_1"/>
<proteinExistence type="inferred from homology"/>